<organism evidence="1 2">
    <name type="scientific">Stylosanthes scabra</name>
    <dbReference type="NCBI Taxonomy" id="79078"/>
    <lineage>
        <taxon>Eukaryota</taxon>
        <taxon>Viridiplantae</taxon>
        <taxon>Streptophyta</taxon>
        <taxon>Embryophyta</taxon>
        <taxon>Tracheophyta</taxon>
        <taxon>Spermatophyta</taxon>
        <taxon>Magnoliopsida</taxon>
        <taxon>eudicotyledons</taxon>
        <taxon>Gunneridae</taxon>
        <taxon>Pentapetalae</taxon>
        <taxon>rosids</taxon>
        <taxon>fabids</taxon>
        <taxon>Fabales</taxon>
        <taxon>Fabaceae</taxon>
        <taxon>Papilionoideae</taxon>
        <taxon>50 kb inversion clade</taxon>
        <taxon>dalbergioids sensu lato</taxon>
        <taxon>Dalbergieae</taxon>
        <taxon>Pterocarpus clade</taxon>
        <taxon>Stylosanthes</taxon>
    </lineage>
</organism>
<gene>
    <name evidence="1" type="ORF">PIB30_035529</name>
</gene>
<accession>A0ABU6QDG8</accession>
<keyword evidence="2" id="KW-1185">Reference proteome</keyword>
<proteinExistence type="predicted"/>
<name>A0ABU6QDG8_9FABA</name>
<evidence type="ECO:0000313" key="2">
    <source>
        <dbReference type="Proteomes" id="UP001341840"/>
    </source>
</evidence>
<dbReference type="EMBL" id="JASCZI010000170">
    <property type="protein sequence ID" value="MED6109640.1"/>
    <property type="molecule type" value="Genomic_DNA"/>
</dbReference>
<comment type="caution">
    <text evidence="1">The sequence shown here is derived from an EMBL/GenBank/DDBJ whole genome shotgun (WGS) entry which is preliminary data.</text>
</comment>
<sequence>MKSLILLQRTRIEAMLDLLSQLHSLRIPFMTSGTEISSRNTVDTPIGICGAKEDQIFPLELIKKFKETWGNG</sequence>
<evidence type="ECO:0000313" key="1">
    <source>
        <dbReference type="EMBL" id="MED6109640.1"/>
    </source>
</evidence>
<reference evidence="1 2" key="1">
    <citation type="journal article" date="2023" name="Plants (Basel)">
        <title>Bridging the Gap: Combining Genomics and Transcriptomics Approaches to Understand Stylosanthes scabra, an Orphan Legume from the Brazilian Caatinga.</title>
        <authorList>
            <person name="Ferreira-Neto J.R.C."/>
            <person name="da Silva M.D."/>
            <person name="Binneck E."/>
            <person name="de Melo N.F."/>
            <person name="da Silva R.H."/>
            <person name="de Melo A.L.T.M."/>
            <person name="Pandolfi V."/>
            <person name="Bustamante F.O."/>
            <person name="Brasileiro-Vidal A.C."/>
            <person name="Benko-Iseppon A.M."/>
        </authorList>
    </citation>
    <scope>NUCLEOTIDE SEQUENCE [LARGE SCALE GENOMIC DNA]</scope>
    <source>
        <tissue evidence="1">Leaves</tissue>
    </source>
</reference>
<dbReference type="Proteomes" id="UP001341840">
    <property type="component" value="Unassembled WGS sequence"/>
</dbReference>
<protein>
    <submittedName>
        <fullName evidence="1">Uncharacterized protein</fullName>
    </submittedName>
</protein>